<proteinExistence type="predicted"/>
<geneLocation type="plasmid" evidence="1 2">
    <name>pRt1078</name>
</geneLocation>
<organism evidence="1 2">
    <name type="scientific">Rhizobium tumorigenes</name>
    <dbReference type="NCBI Taxonomy" id="2041385"/>
    <lineage>
        <taxon>Bacteria</taxon>
        <taxon>Pseudomonadati</taxon>
        <taxon>Pseudomonadota</taxon>
        <taxon>Alphaproteobacteria</taxon>
        <taxon>Hyphomicrobiales</taxon>
        <taxon>Rhizobiaceae</taxon>
        <taxon>Rhizobium/Agrobacterium group</taxon>
        <taxon>Rhizobium</taxon>
    </lineage>
</organism>
<keyword evidence="2" id="KW-1185">Reference proteome</keyword>
<evidence type="ECO:0000313" key="1">
    <source>
        <dbReference type="EMBL" id="WFR98021.1"/>
    </source>
</evidence>
<gene>
    <name evidence="1" type="ORF">PR017_19245</name>
</gene>
<protein>
    <submittedName>
        <fullName evidence="1">Uncharacterized protein</fullName>
    </submittedName>
</protein>
<dbReference type="Proteomes" id="UP000249499">
    <property type="component" value="Plasmid pRt1078"/>
</dbReference>
<reference evidence="2" key="2">
    <citation type="journal article" date="2023" name="MicrobiologyOpen">
        <title>Genomics of the tumorigenes clade of the family Rhizobiaceae and description of Rhizobium rhododendri sp. nov.</title>
        <authorList>
            <person name="Kuzmanovic N."/>
            <person name="diCenzo G.C."/>
            <person name="Bunk B."/>
            <person name="Sproeer C."/>
            <person name="Fruehling A."/>
            <person name="Neumann-Schaal M."/>
            <person name="Overmann J."/>
            <person name="Smalla K."/>
        </authorList>
    </citation>
    <scope>NUCLEOTIDE SEQUENCE [LARGE SCALE GENOMIC DNA]</scope>
    <source>
        <strain evidence="2">1078</strain>
        <plasmid evidence="2">pRt1078</plasmid>
    </source>
</reference>
<sequence>MAKVFKLMRRRPVIVFLPAGRSAAVISTLVSNRFQVFEVWSIPQLFDAVRSGRCAAVVTLDTSIALVLAIGSIKAMDANAYFGISNAKSTFDAVGFLERITVLVNADGRQDTPVVGGTLKNRLGRISDRPLGQLWSALILGGPRPRDPS</sequence>
<reference evidence="1 2" key="1">
    <citation type="journal article" date="2018" name="Sci. Rep.">
        <title>Rhizobium tumorigenes sp. nov., a novel plant tumorigenic bacterium isolated from cane gall tumors on thornless blackberry.</title>
        <authorList>
            <person name="Kuzmanovi N."/>
            <person name="Smalla K."/>
            <person name="Gronow S."/>
            <person name="PuBawska J."/>
        </authorList>
    </citation>
    <scope>NUCLEOTIDE SEQUENCE [LARGE SCALE GENOMIC DNA]</scope>
    <source>
        <strain evidence="1 2">1078</strain>
    </source>
</reference>
<name>A0AAF1KW72_9HYPH</name>
<evidence type="ECO:0000313" key="2">
    <source>
        <dbReference type="Proteomes" id="UP000249499"/>
    </source>
</evidence>
<dbReference type="AlphaFoldDB" id="A0AAF1KW72"/>
<keyword evidence="1" id="KW-0614">Plasmid</keyword>
<dbReference type="EMBL" id="CP117256">
    <property type="protein sequence ID" value="WFR98021.1"/>
    <property type="molecule type" value="Genomic_DNA"/>
</dbReference>
<dbReference type="KEGG" id="rtu:PR017_19245"/>
<dbReference type="RefSeq" id="WP_133255568.1">
    <property type="nucleotide sequence ID" value="NZ_CP117256.1"/>
</dbReference>
<accession>A0AAF1KW72</accession>